<organism evidence="4 5">
    <name type="scientific">Sphingobium quisquiliarum P25</name>
    <dbReference type="NCBI Taxonomy" id="1329909"/>
    <lineage>
        <taxon>Bacteria</taxon>
        <taxon>Pseudomonadati</taxon>
        <taxon>Pseudomonadota</taxon>
        <taxon>Alphaproteobacteria</taxon>
        <taxon>Sphingomonadales</taxon>
        <taxon>Sphingomonadaceae</taxon>
        <taxon>Sphingobium</taxon>
    </lineage>
</organism>
<dbReference type="EMBL" id="ATHO01000145">
    <property type="protein sequence ID" value="EQB02564.1"/>
    <property type="molecule type" value="Genomic_DNA"/>
</dbReference>
<evidence type="ECO:0000256" key="1">
    <source>
        <dbReference type="ARBA" id="ARBA00023125"/>
    </source>
</evidence>
<keyword evidence="5" id="KW-1185">Reference proteome</keyword>
<dbReference type="AlphaFoldDB" id="T0HYF5"/>
<dbReference type="GO" id="GO:0003700">
    <property type="term" value="F:DNA-binding transcription factor activity"/>
    <property type="evidence" value="ECO:0007669"/>
    <property type="project" value="TreeGrafter"/>
</dbReference>
<proteinExistence type="predicted"/>
<dbReference type="SUPFAM" id="SSF46689">
    <property type="entry name" value="Homeodomain-like"/>
    <property type="match status" value="1"/>
</dbReference>
<comment type="caution">
    <text evidence="4">The sequence shown here is derived from an EMBL/GenBank/DDBJ whole genome shotgun (WGS) entry which is preliminary data.</text>
</comment>
<feature type="DNA-binding region" description="H-T-H motif" evidence="2">
    <location>
        <begin position="43"/>
        <end position="62"/>
    </location>
</feature>
<name>T0HYF5_9SPHN</name>
<dbReference type="Pfam" id="PF00440">
    <property type="entry name" value="TetR_N"/>
    <property type="match status" value="1"/>
</dbReference>
<dbReference type="PRINTS" id="PR00455">
    <property type="entry name" value="HTHTETR"/>
</dbReference>
<dbReference type="InterPro" id="IPR009057">
    <property type="entry name" value="Homeodomain-like_sf"/>
</dbReference>
<keyword evidence="1 2" id="KW-0238">DNA-binding</keyword>
<dbReference type="PROSITE" id="PS50977">
    <property type="entry name" value="HTH_TETR_2"/>
    <property type="match status" value="1"/>
</dbReference>
<reference evidence="4 5" key="1">
    <citation type="journal article" date="2013" name="Genome Announc.">
        <title>Draft Genome Sequence of Sphingobium quisquiliarum Strain P25T, a Novel Hexachlorocyclohexane (HCH)-Degrading Bacterium Isolated from an HCH Dumpsite.</title>
        <authorList>
            <person name="Kumar Singh A."/>
            <person name="Sangwan N."/>
            <person name="Sharma A."/>
            <person name="Gupta V."/>
            <person name="Khurana J.P."/>
            <person name="Lal R."/>
        </authorList>
    </citation>
    <scope>NUCLEOTIDE SEQUENCE [LARGE SCALE GENOMIC DNA]</scope>
    <source>
        <strain evidence="4 5">P25</strain>
    </source>
</reference>
<dbReference type="InterPro" id="IPR050109">
    <property type="entry name" value="HTH-type_TetR-like_transc_reg"/>
</dbReference>
<dbReference type="InterPro" id="IPR001647">
    <property type="entry name" value="HTH_TetR"/>
</dbReference>
<accession>T0HYF5</accession>
<sequence length="215" mass="23502">MQPPAALAPGRAAYLERRRIATRAAILVAARRIFADASYADAKIDDIIRAAGVSRATFYSYFASKLELACAIYDEIAPETAALFARLPGQLRQGKGAVRQWLTDFVGMHLEHRYVTPLIAQLQLFESGFRARILKDTEALIDLVAKSGDPAFARAAGEGDDARRQRMRVRLLFNQAAGVCAGIARGEMQGADADICLDIISSDMLDLWNEGRSGQ</sequence>
<evidence type="ECO:0000313" key="5">
    <source>
        <dbReference type="Proteomes" id="UP000015525"/>
    </source>
</evidence>
<dbReference type="PANTHER" id="PTHR30055">
    <property type="entry name" value="HTH-TYPE TRANSCRIPTIONAL REGULATOR RUTR"/>
    <property type="match status" value="1"/>
</dbReference>
<dbReference type="PATRIC" id="fig|1329909.3.peg.3146"/>
<dbReference type="Proteomes" id="UP000015525">
    <property type="component" value="Unassembled WGS sequence"/>
</dbReference>
<protein>
    <recommendedName>
        <fullName evidence="3">HTH tetR-type domain-containing protein</fullName>
    </recommendedName>
</protein>
<dbReference type="GO" id="GO:0000976">
    <property type="term" value="F:transcription cis-regulatory region binding"/>
    <property type="evidence" value="ECO:0007669"/>
    <property type="project" value="TreeGrafter"/>
</dbReference>
<evidence type="ECO:0000259" key="3">
    <source>
        <dbReference type="PROSITE" id="PS50977"/>
    </source>
</evidence>
<evidence type="ECO:0000313" key="4">
    <source>
        <dbReference type="EMBL" id="EQB02564.1"/>
    </source>
</evidence>
<dbReference type="Gene3D" id="1.10.357.10">
    <property type="entry name" value="Tetracycline Repressor, domain 2"/>
    <property type="match status" value="1"/>
</dbReference>
<dbReference type="PANTHER" id="PTHR30055:SF223">
    <property type="entry name" value="HTH-TYPE TRANSCRIPTIONAL REGULATOR UIDR"/>
    <property type="match status" value="1"/>
</dbReference>
<feature type="domain" description="HTH tetR-type" evidence="3">
    <location>
        <begin position="20"/>
        <end position="80"/>
    </location>
</feature>
<evidence type="ECO:0000256" key="2">
    <source>
        <dbReference type="PROSITE-ProRule" id="PRU00335"/>
    </source>
</evidence>
<gene>
    <name evidence="4" type="ORF">L288_16345</name>
</gene>